<proteinExistence type="predicted"/>
<dbReference type="GO" id="GO:0005886">
    <property type="term" value="C:plasma membrane"/>
    <property type="evidence" value="ECO:0007669"/>
    <property type="project" value="TreeGrafter"/>
</dbReference>
<dbReference type="GO" id="GO:0019905">
    <property type="term" value="F:syntaxin binding"/>
    <property type="evidence" value="ECO:0007669"/>
    <property type="project" value="TreeGrafter"/>
</dbReference>
<sequence>MLIIKFFRLAYSTENSTIIIDVLQQICVMSLATADLYGKSAASFAYPNAAASLGHTLSEGAPKKLDEHSNLNSPAANKDGCNQSRSRSSSCASLSHLPGEYVTCLAFLDSLMSKKNECFSGPTLWCGTNCGTILALSLRINFESRLEQPVYALPSGK</sequence>
<dbReference type="GO" id="GO:0005096">
    <property type="term" value="F:GTPase activator activity"/>
    <property type="evidence" value="ECO:0007669"/>
    <property type="project" value="TreeGrafter"/>
</dbReference>
<feature type="region of interest" description="Disordered" evidence="1">
    <location>
        <begin position="64"/>
        <end position="84"/>
    </location>
</feature>
<dbReference type="GO" id="GO:0006893">
    <property type="term" value="P:Golgi to plasma membrane transport"/>
    <property type="evidence" value="ECO:0007669"/>
    <property type="project" value="TreeGrafter"/>
</dbReference>
<evidence type="ECO:0000313" key="2">
    <source>
        <dbReference type="Proteomes" id="UP000887565"/>
    </source>
</evidence>
<dbReference type="GO" id="GO:0006887">
    <property type="term" value="P:exocytosis"/>
    <property type="evidence" value="ECO:0007669"/>
    <property type="project" value="TreeGrafter"/>
</dbReference>
<keyword evidence="2" id="KW-1185">Reference proteome</keyword>
<dbReference type="Proteomes" id="UP000887565">
    <property type="component" value="Unplaced"/>
</dbReference>
<reference evidence="3" key="1">
    <citation type="submission" date="2022-11" db="UniProtKB">
        <authorList>
            <consortium name="WormBaseParasite"/>
        </authorList>
    </citation>
    <scope>IDENTIFICATION</scope>
</reference>
<dbReference type="GO" id="GO:0045159">
    <property type="term" value="F:myosin II binding"/>
    <property type="evidence" value="ECO:0007669"/>
    <property type="project" value="TreeGrafter"/>
</dbReference>
<dbReference type="GO" id="GO:0031201">
    <property type="term" value="C:SNARE complex"/>
    <property type="evidence" value="ECO:0007669"/>
    <property type="project" value="TreeGrafter"/>
</dbReference>
<evidence type="ECO:0000256" key="1">
    <source>
        <dbReference type="SAM" id="MobiDB-lite"/>
    </source>
</evidence>
<dbReference type="PANTHER" id="PTHR10241:SF25">
    <property type="entry name" value="TOMOSYN, ISOFORM C"/>
    <property type="match status" value="1"/>
</dbReference>
<accession>A0A915K394</accession>
<evidence type="ECO:0000313" key="3">
    <source>
        <dbReference type="WBParaSite" id="nRc.2.0.1.t32791-RA"/>
    </source>
</evidence>
<organism evidence="2 3">
    <name type="scientific">Romanomermis culicivorax</name>
    <name type="common">Nematode worm</name>
    <dbReference type="NCBI Taxonomy" id="13658"/>
    <lineage>
        <taxon>Eukaryota</taxon>
        <taxon>Metazoa</taxon>
        <taxon>Ecdysozoa</taxon>
        <taxon>Nematoda</taxon>
        <taxon>Enoplea</taxon>
        <taxon>Dorylaimia</taxon>
        <taxon>Mermithida</taxon>
        <taxon>Mermithoidea</taxon>
        <taxon>Mermithidae</taxon>
        <taxon>Romanomermis</taxon>
    </lineage>
</organism>
<dbReference type="AlphaFoldDB" id="A0A915K394"/>
<protein>
    <submittedName>
        <fullName evidence="3">Uncharacterized protein</fullName>
    </submittedName>
</protein>
<name>A0A915K394_ROMCU</name>
<dbReference type="PANTHER" id="PTHR10241">
    <property type="entry name" value="LETHAL 2 GIANT LARVAE PROTEIN"/>
    <property type="match status" value="1"/>
</dbReference>
<feature type="compositionally biased region" description="Polar residues" evidence="1">
    <location>
        <begin position="70"/>
        <end position="83"/>
    </location>
</feature>
<dbReference type="WBParaSite" id="nRc.2.0.1.t32791-RA">
    <property type="protein sequence ID" value="nRc.2.0.1.t32791-RA"/>
    <property type="gene ID" value="nRc.2.0.1.g32791"/>
</dbReference>